<dbReference type="Proteomes" id="UP000093748">
    <property type="component" value="Unassembled WGS sequence"/>
</dbReference>
<dbReference type="OrthoDB" id="5454556at2"/>
<dbReference type="GO" id="GO:0003700">
    <property type="term" value="F:DNA-binding transcription factor activity"/>
    <property type="evidence" value="ECO:0007669"/>
    <property type="project" value="InterPro"/>
</dbReference>
<dbReference type="Gene3D" id="1.10.10.10">
    <property type="entry name" value="Winged helix-like DNA-binding domain superfamily/Winged helix DNA-binding domain"/>
    <property type="match status" value="1"/>
</dbReference>
<dbReference type="PANTHER" id="PTHR43537:SF5">
    <property type="entry name" value="UXU OPERON TRANSCRIPTIONAL REGULATOR"/>
    <property type="match status" value="1"/>
</dbReference>
<dbReference type="InterPro" id="IPR036390">
    <property type="entry name" value="WH_DNA-bd_sf"/>
</dbReference>
<dbReference type="GO" id="GO:0003677">
    <property type="term" value="F:DNA binding"/>
    <property type="evidence" value="ECO:0007669"/>
    <property type="project" value="UniProtKB-KW"/>
</dbReference>
<gene>
    <name evidence="5" type="ORF">BAE39_14770</name>
</gene>
<dbReference type="PANTHER" id="PTHR43537">
    <property type="entry name" value="TRANSCRIPTIONAL REGULATOR, GNTR FAMILY"/>
    <property type="match status" value="1"/>
</dbReference>
<dbReference type="Pfam" id="PF00392">
    <property type="entry name" value="GntR"/>
    <property type="match status" value="1"/>
</dbReference>
<proteinExistence type="predicted"/>
<dbReference type="RefSeq" id="WP_051401924.1">
    <property type="nucleotide sequence ID" value="NZ_LZTH01000012.1"/>
</dbReference>
<reference evidence="6" key="1">
    <citation type="submission" date="2016-06" db="EMBL/GenBank/DDBJ databases">
        <title>NZP2037 Pacbio-Illumina hybrid assembly.</title>
        <authorList>
            <person name="Ramsay J.P."/>
        </authorList>
    </citation>
    <scope>NUCLEOTIDE SEQUENCE [LARGE SCALE GENOMIC DNA]</scope>
    <source>
        <strain evidence="6">R7ANS::ICEMlSym2042</strain>
    </source>
</reference>
<feature type="domain" description="HTH gntR-type" evidence="4">
    <location>
        <begin position="14"/>
        <end position="82"/>
    </location>
</feature>
<dbReference type="SUPFAM" id="SSF46785">
    <property type="entry name" value="Winged helix' DNA-binding domain"/>
    <property type="match status" value="1"/>
</dbReference>
<evidence type="ECO:0000256" key="3">
    <source>
        <dbReference type="ARBA" id="ARBA00023163"/>
    </source>
</evidence>
<accession>A0A1A5IRT1</accession>
<organism evidence="5 6">
    <name type="scientific">Rhizobium loti</name>
    <name type="common">Mesorhizobium loti</name>
    <dbReference type="NCBI Taxonomy" id="381"/>
    <lineage>
        <taxon>Bacteria</taxon>
        <taxon>Pseudomonadati</taxon>
        <taxon>Pseudomonadota</taxon>
        <taxon>Alphaproteobacteria</taxon>
        <taxon>Hyphomicrobiales</taxon>
        <taxon>Phyllobacteriaceae</taxon>
        <taxon>Mesorhizobium</taxon>
    </lineage>
</organism>
<protein>
    <submittedName>
        <fullName evidence="5">GntR family transcriptional regulator</fullName>
    </submittedName>
</protein>
<sequence length="240" mass="26332">MVSDRGIGPDETNPGLVSAAIQAITQHIRVEGLGPGDLLPSEADMTRKLSVSRTVVREAFRSLSAMRLIDMSAGRRASVAKLDIGAMSMVIEHGVTTEQISVQQVYDVRRTIEMRTVALAALRRTDAEAAEIQKCAQLMRENYRTPEIVMEHDIAFHEAIARASHNPVFSLIIKAFSGVTRRTWVIGWRTRATEEEQIKMIEGHADIARAIIAGNPQLAAEHMAAHFDKSVKALIDAGIA</sequence>
<dbReference type="Gene3D" id="1.20.120.530">
    <property type="entry name" value="GntR ligand-binding domain-like"/>
    <property type="match status" value="1"/>
</dbReference>
<keyword evidence="1" id="KW-0805">Transcription regulation</keyword>
<comment type="caution">
    <text evidence="5">The sequence shown here is derived from an EMBL/GenBank/DDBJ whole genome shotgun (WGS) entry which is preliminary data.</text>
</comment>
<dbReference type="SUPFAM" id="SSF48008">
    <property type="entry name" value="GntR ligand-binding domain-like"/>
    <property type="match status" value="1"/>
</dbReference>
<evidence type="ECO:0000313" key="5">
    <source>
        <dbReference type="EMBL" id="OBP77277.1"/>
    </source>
</evidence>
<dbReference type="PRINTS" id="PR00035">
    <property type="entry name" value="HTHGNTR"/>
</dbReference>
<dbReference type="InterPro" id="IPR011711">
    <property type="entry name" value="GntR_C"/>
</dbReference>
<dbReference type="SMART" id="SM00345">
    <property type="entry name" value="HTH_GNTR"/>
    <property type="match status" value="1"/>
</dbReference>
<keyword evidence="2" id="KW-0238">DNA-binding</keyword>
<evidence type="ECO:0000256" key="2">
    <source>
        <dbReference type="ARBA" id="ARBA00023125"/>
    </source>
</evidence>
<dbReference type="EMBL" id="LZTJ01000012">
    <property type="protein sequence ID" value="OBP77277.1"/>
    <property type="molecule type" value="Genomic_DNA"/>
</dbReference>
<dbReference type="PROSITE" id="PS50949">
    <property type="entry name" value="HTH_GNTR"/>
    <property type="match status" value="1"/>
</dbReference>
<dbReference type="InterPro" id="IPR036388">
    <property type="entry name" value="WH-like_DNA-bd_sf"/>
</dbReference>
<evidence type="ECO:0000313" key="6">
    <source>
        <dbReference type="Proteomes" id="UP000093748"/>
    </source>
</evidence>
<dbReference type="AlphaFoldDB" id="A0A1A5IRT1"/>
<dbReference type="GeneID" id="66685325"/>
<evidence type="ECO:0000256" key="1">
    <source>
        <dbReference type="ARBA" id="ARBA00023015"/>
    </source>
</evidence>
<keyword evidence="3" id="KW-0804">Transcription</keyword>
<dbReference type="Pfam" id="PF07729">
    <property type="entry name" value="FCD"/>
    <property type="match status" value="1"/>
</dbReference>
<dbReference type="InterPro" id="IPR000524">
    <property type="entry name" value="Tscrpt_reg_HTH_GntR"/>
</dbReference>
<evidence type="ECO:0000259" key="4">
    <source>
        <dbReference type="PROSITE" id="PS50949"/>
    </source>
</evidence>
<name>A0A1A5IRT1_RHILI</name>
<dbReference type="InterPro" id="IPR008920">
    <property type="entry name" value="TF_FadR/GntR_C"/>
</dbReference>
<dbReference type="SMART" id="SM00895">
    <property type="entry name" value="FCD"/>
    <property type="match status" value="1"/>
</dbReference>